<dbReference type="SUPFAM" id="SSF48317">
    <property type="entry name" value="Acid phosphatase/Vanadium-dependent haloperoxidase"/>
    <property type="match status" value="1"/>
</dbReference>
<keyword evidence="1" id="KW-0472">Membrane</keyword>
<keyword evidence="1" id="KW-0812">Transmembrane</keyword>
<evidence type="ECO:0000256" key="1">
    <source>
        <dbReference type="SAM" id="Phobius"/>
    </source>
</evidence>
<keyword evidence="3" id="KW-1185">Reference proteome</keyword>
<accession>A0ABP9DZ22</accession>
<proteinExistence type="predicted"/>
<feature type="transmembrane region" description="Helical" evidence="1">
    <location>
        <begin position="101"/>
        <end position="119"/>
    </location>
</feature>
<comment type="caution">
    <text evidence="2">The sequence shown here is derived from an EMBL/GenBank/DDBJ whole genome shotgun (WGS) entry which is preliminary data.</text>
</comment>
<feature type="transmembrane region" description="Helical" evidence="1">
    <location>
        <begin position="78"/>
        <end position="95"/>
    </location>
</feature>
<gene>
    <name evidence="2" type="ORF">GCM10023332_11780</name>
</gene>
<evidence type="ECO:0000313" key="2">
    <source>
        <dbReference type="EMBL" id="GAA4861440.1"/>
    </source>
</evidence>
<dbReference type="RefSeq" id="WP_345294600.1">
    <property type="nucleotide sequence ID" value="NZ_BAABJY010000002.1"/>
</dbReference>
<dbReference type="Proteomes" id="UP001501323">
    <property type="component" value="Unassembled WGS sequence"/>
</dbReference>
<feature type="transmembrane region" description="Helical" evidence="1">
    <location>
        <begin position="131"/>
        <end position="159"/>
    </location>
</feature>
<organism evidence="2 3">
    <name type="scientific">Luteimonas vadosa</name>
    <dbReference type="NCBI Taxonomy" id="1165507"/>
    <lineage>
        <taxon>Bacteria</taxon>
        <taxon>Pseudomonadati</taxon>
        <taxon>Pseudomonadota</taxon>
        <taxon>Gammaproteobacteria</taxon>
        <taxon>Lysobacterales</taxon>
        <taxon>Lysobacteraceae</taxon>
        <taxon>Luteimonas</taxon>
    </lineage>
</organism>
<keyword evidence="1" id="KW-1133">Transmembrane helix</keyword>
<reference evidence="3" key="1">
    <citation type="journal article" date="2019" name="Int. J. Syst. Evol. Microbiol.">
        <title>The Global Catalogue of Microorganisms (GCM) 10K type strain sequencing project: providing services to taxonomists for standard genome sequencing and annotation.</title>
        <authorList>
            <consortium name="The Broad Institute Genomics Platform"/>
            <consortium name="The Broad Institute Genome Sequencing Center for Infectious Disease"/>
            <person name="Wu L."/>
            <person name="Ma J."/>
        </authorList>
    </citation>
    <scope>NUCLEOTIDE SEQUENCE [LARGE SCALE GENOMIC DNA]</scope>
    <source>
        <strain evidence="3">JCM 18392</strain>
    </source>
</reference>
<feature type="transmembrane region" description="Helical" evidence="1">
    <location>
        <begin position="37"/>
        <end position="57"/>
    </location>
</feature>
<name>A0ABP9DZ22_9GAMM</name>
<sequence>MSQGLARAASIAGHPLPVLSLTLLALARHEGADPSGLVGIGAGLAVFAAVVLGYSWWRVRQGHWRHVDASQAAERQHLNRFLLGLLLAAAAVAALAGLPLLALRLALAGLLVLVALLLARWCKPSLHLAFAVYAAALLAIAWPAAAITMLAFAAVLAWSRLRLARHAPRDLVAGFWAGALAGVLARMVPLLPGWQG</sequence>
<feature type="transmembrane region" description="Helical" evidence="1">
    <location>
        <begin position="171"/>
        <end position="191"/>
    </location>
</feature>
<dbReference type="EMBL" id="BAABJY010000002">
    <property type="protein sequence ID" value="GAA4861440.1"/>
    <property type="molecule type" value="Genomic_DNA"/>
</dbReference>
<evidence type="ECO:0000313" key="3">
    <source>
        <dbReference type="Proteomes" id="UP001501323"/>
    </source>
</evidence>
<dbReference type="CDD" id="cd01610">
    <property type="entry name" value="PAP2_like"/>
    <property type="match status" value="1"/>
</dbReference>
<protein>
    <recommendedName>
        <fullName evidence="4">Phosphatase PAP2 family protein</fullName>
    </recommendedName>
</protein>
<evidence type="ECO:0008006" key="4">
    <source>
        <dbReference type="Google" id="ProtNLM"/>
    </source>
</evidence>
<dbReference type="InterPro" id="IPR036938">
    <property type="entry name" value="PAP2/HPO_sf"/>
</dbReference>